<feature type="compositionally biased region" description="Low complexity" evidence="2">
    <location>
        <begin position="207"/>
        <end position="218"/>
    </location>
</feature>
<organism evidence="4 5">
    <name type="scientific">Rothia nasimurium</name>
    <dbReference type="NCBI Taxonomy" id="85336"/>
    <lineage>
        <taxon>Bacteria</taxon>
        <taxon>Bacillati</taxon>
        <taxon>Actinomycetota</taxon>
        <taxon>Actinomycetes</taxon>
        <taxon>Micrococcales</taxon>
        <taxon>Micrococcaceae</taxon>
        <taxon>Rothia</taxon>
    </lineage>
</organism>
<dbReference type="AlphaFoldDB" id="A0A1Y1RTM8"/>
<dbReference type="EMBL" id="LXWF01000001">
    <property type="protein sequence ID" value="ORC25046.1"/>
    <property type="molecule type" value="Genomic_DNA"/>
</dbReference>
<dbReference type="PANTHER" id="PTHR34406:SF1">
    <property type="entry name" value="PROTEIN YCEI"/>
    <property type="match status" value="1"/>
</dbReference>
<accession>A0A1Y1RTM8</accession>
<keyword evidence="5" id="KW-1185">Reference proteome</keyword>
<dbReference type="Gene3D" id="2.40.128.110">
    <property type="entry name" value="Lipid/polyisoprenoid-binding, YceI-like"/>
    <property type="match status" value="1"/>
</dbReference>
<protein>
    <submittedName>
        <fullName evidence="4">Polyisoprenoid-binding protein</fullName>
    </submittedName>
</protein>
<dbReference type="OrthoDB" id="9811006at2"/>
<feature type="domain" description="Lipid/polyisoprenoid-binding YceI-like" evidence="3">
    <location>
        <begin position="8"/>
        <end position="177"/>
    </location>
</feature>
<comment type="caution">
    <text evidence="4">The sequence shown here is derived from an EMBL/GenBank/DDBJ whole genome shotgun (WGS) entry which is preliminary data.</text>
</comment>
<evidence type="ECO:0000259" key="3">
    <source>
        <dbReference type="SMART" id="SM00867"/>
    </source>
</evidence>
<dbReference type="SMART" id="SM00867">
    <property type="entry name" value="YceI"/>
    <property type="match status" value="1"/>
</dbReference>
<evidence type="ECO:0000256" key="2">
    <source>
        <dbReference type="SAM" id="MobiDB-lite"/>
    </source>
</evidence>
<evidence type="ECO:0000256" key="1">
    <source>
        <dbReference type="ARBA" id="ARBA00008812"/>
    </source>
</evidence>
<dbReference type="Pfam" id="PF04264">
    <property type="entry name" value="YceI"/>
    <property type="match status" value="1"/>
</dbReference>
<feature type="region of interest" description="Disordered" evidence="2">
    <location>
        <begin position="181"/>
        <end position="227"/>
    </location>
</feature>
<dbReference type="RefSeq" id="WP_083090502.1">
    <property type="nucleotide sequence ID" value="NZ_LXWF01000001.1"/>
</dbReference>
<comment type="similarity">
    <text evidence="1">Belongs to the UPF0312 family.</text>
</comment>
<dbReference type="InterPro" id="IPR036761">
    <property type="entry name" value="TTHA0802/YceI-like_sf"/>
</dbReference>
<evidence type="ECO:0000313" key="4">
    <source>
        <dbReference type="EMBL" id="ORC25046.1"/>
    </source>
</evidence>
<gene>
    <name evidence="4" type="ORF">A7979_08460</name>
</gene>
<reference evidence="4 5" key="1">
    <citation type="submission" date="2016-05" db="EMBL/GenBank/DDBJ databases">
        <title>Draft genome sequence of a porcine commensal Rothia nasimurium.</title>
        <authorList>
            <person name="Gaiser R.A."/>
            <person name="Van Baarlen P."/>
            <person name="Wells J.M."/>
        </authorList>
    </citation>
    <scope>NUCLEOTIDE SEQUENCE [LARGE SCALE GENOMIC DNA]</scope>
    <source>
        <strain evidence="4 5">PT-32</strain>
    </source>
</reference>
<proteinExistence type="inferred from homology"/>
<evidence type="ECO:0000313" key="5">
    <source>
        <dbReference type="Proteomes" id="UP000192359"/>
    </source>
</evidence>
<dbReference type="InterPro" id="IPR007372">
    <property type="entry name" value="Lipid/polyisoprenoid-bd_YceI"/>
</dbReference>
<sequence>MNLDFIGTWEVDAQHSRFGFSARHAMVTKVRGEFGQFEGKAVIKDAGLGESTVDIVLQVDSIETRSSDRDAHLKNSDFFDVEKYPTITFTSTTIDEIDEGAFIVTGNLTIRGITRAISIPLELTGINEDSFGNVRAGLEGNRRINRKDWGLKWNQVLDSGGVMVADKITLEFDLSLVKQSDETGSENQAREEEGGQTAAGVTEPEDAAQQNAQTPPTQVFSAPVNTQ</sequence>
<name>A0A1Y1RTM8_9MICC</name>
<dbReference type="PANTHER" id="PTHR34406">
    <property type="entry name" value="PROTEIN YCEI"/>
    <property type="match status" value="1"/>
</dbReference>
<dbReference type="Proteomes" id="UP000192359">
    <property type="component" value="Unassembled WGS sequence"/>
</dbReference>
<dbReference type="SUPFAM" id="SSF101874">
    <property type="entry name" value="YceI-like"/>
    <property type="match status" value="1"/>
</dbReference>